<evidence type="ECO:0000256" key="4">
    <source>
        <dbReference type="ARBA" id="ARBA00022989"/>
    </source>
</evidence>
<name>A0ABV4U0I9_9GAMM</name>
<evidence type="ECO:0000256" key="3">
    <source>
        <dbReference type="ARBA" id="ARBA00022692"/>
    </source>
</evidence>
<keyword evidence="3 6" id="KW-0812">Transmembrane</keyword>
<protein>
    <submittedName>
        <fullName evidence="7">Tfp pilus assembly protein FimT/FimU</fullName>
    </submittedName>
</protein>
<evidence type="ECO:0000313" key="8">
    <source>
        <dbReference type="Proteomes" id="UP001575181"/>
    </source>
</evidence>
<keyword evidence="5 6" id="KW-0472">Membrane</keyword>
<dbReference type="SUPFAM" id="SSF54523">
    <property type="entry name" value="Pili subunits"/>
    <property type="match status" value="1"/>
</dbReference>
<dbReference type="Pfam" id="PF07963">
    <property type="entry name" value="N_methyl"/>
    <property type="match status" value="1"/>
</dbReference>
<dbReference type="PANTHER" id="PTHR30093">
    <property type="entry name" value="GENERAL SECRETION PATHWAY PROTEIN G"/>
    <property type="match status" value="1"/>
</dbReference>
<dbReference type="PANTHER" id="PTHR30093:SF44">
    <property type="entry name" value="TYPE II SECRETION SYSTEM CORE PROTEIN G"/>
    <property type="match status" value="1"/>
</dbReference>
<dbReference type="PROSITE" id="PS00409">
    <property type="entry name" value="PROKAR_NTER_METHYL"/>
    <property type="match status" value="1"/>
</dbReference>
<dbReference type="InterPro" id="IPR045584">
    <property type="entry name" value="Pilin-like"/>
</dbReference>
<dbReference type="NCBIfam" id="TIGR02532">
    <property type="entry name" value="IV_pilin_GFxxxE"/>
    <property type="match status" value="1"/>
</dbReference>
<feature type="transmembrane region" description="Helical" evidence="6">
    <location>
        <begin position="7"/>
        <end position="29"/>
    </location>
</feature>
<reference evidence="7 8" key="1">
    <citation type="submission" date="2024-08" db="EMBL/GenBank/DDBJ databases">
        <title>Whole-genome sequencing of halo(alkali)philic microorganisms from hypersaline lakes.</title>
        <authorList>
            <person name="Sorokin D.Y."/>
            <person name="Merkel A.Y."/>
            <person name="Messina E."/>
            <person name="Yakimov M."/>
        </authorList>
    </citation>
    <scope>NUCLEOTIDE SEQUENCE [LARGE SCALE GENOMIC DNA]</scope>
    <source>
        <strain evidence="7 8">Cl-TMA</strain>
    </source>
</reference>
<evidence type="ECO:0000256" key="2">
    <source>
        <dbReference type="ARBA" id="ARBA00022481"/>
    </source>
</evidence>
<dbReference type="Proteomes" id="UP001575181">
    <property type="component" value="Unassembled WGS sequence"/>
</dbReference>
<dbReference type="RefSeq" id="WP_373657086.1">
    <property type="nucleotide sequence ID" value="NZ_JBGUAW010000012.1"/>
</dbReference>
<organism evidence="7 8">
    <name type="scientific">Thiohalorhabdus methylotrophus</name>
    <dbReference type="NCBI Taxonomy" id="3242694"/>
    <lineage>
        <taxon>Bacteria</taxon>
        <taxon>Pseudomonadati</taxon>
        <taxon>Pseudomonadota</taxon>
        <taxon>Gammaproteobacteria</taxon>
        <taxon>Thiohalorhabdales</taxon>
        <taxon>Thiohalorhabdaceae</taxon>
        <taxon>Thiohalorhabdus</taxon>
    </lineage>
</organism>
<dbReference type="EMBL" id="JBGUAW010000012">
    <property type="protein sequence ID" value="MFA9462296.1"/>
    <property type="molecule type" value="Genomic_DNA"/>
</dbReference>
<accession>A0ABV4U0I9</accession>
<dbReference type="InterPro" id="IPR012902">
    <property type="entry name" value="N_methyl_site"/>
</dbReference>
<comment type="subcellular location">
    <subcellularLocation>
        <location evidence="1">Membrane</location>
        <topology evidence="1">Single-pass membrane protein</topology>
    </subcellularLocation>
</comment>
<dbReference type="Gene3D" id="3.30.700.10">
    <property type="entry name" value="Glycoprotein, Type 4 Pilin"/>
    <property type="match status" value="1"/>
</dbReference>
<keyword evidence="4 6" id="KW-1133">Transmembrane helix</keyword>
<gene>
    <name evidence="7" type="ORF">ACERLL_15890</name>
</gene>
<sequence>MSGRGEAGFTLIELVVVITILGILAATALPRFVNMQDDAHQAAVKGATGGLQGGVSLAHSKALVVGLPSSGNNKDIQLDSNASVAVNDKGWPIAGAGGTAGGPGCVSVWNQVMQNPPSLSGTDADYSASHSGSQCTYKYQKGGGNPEITYNHNNGTVSNDL</sequence>
<evidence type="ECO:0000256" key="1">
    <source>
        <dbReference type="ARBA" id="ARBA00004167"/>
    </source>
</evidence>
<keyword evidence="8" id="KW-1185">Reference proteome</keyword>
<comment type="caution">
    <text evidence="7">The sequence shown here is derived from an EMBL/GenBank/DDBJ whole genome shotgun (WGS) entry which is preliminary data.</text>
</comment>
<evidence type="ECO:0000313" key="7">
    <source>
        <dbReference type="EMBL" id="MFA9462296.1"/>
    </source>
</evidence>
<evidence type="ECO:0000256" key="6">
    <source>
        <dbReference type="SAM" id="Phobius"/>
    </source>
</evidence>
<evidence type="ECO:0000256" key="5">
    <source>
        <dbReference type="ARBA" id="ARBA00023136"/>
    </source>
</evidence>
<keyword evidence="2" id="KW-0488">Methylation</keyword>
<proteinExistence type="predicted"/>